<feature type="binding site" evidence="7">
    <location>
        <position position="328"/>
    </location>
    <ligand>
        <name>FMN</name>
        <dbReference type="ChEBI" id="CHEBI:58210"/>
    </ligand>
</feature>
<organism evidence="9 10">
    <name type="scientific">Phenylobacterium hankyongense</name>
    <dbReference type="NCBI Taxonomy" id="1813876"/>
    <lineage>
        <taxon>Bacteria</taxon>
        <taxon>Pseudomonadati</taxon>
        <taxon>Pseudomonadota</taxon>
        <taxon>Alphaproteobacteria</taxon>
        <taxon>Caulobacterales</taxon>
        <taxon>Caulobacteraceae</taxon>
        <taxon>Phenylobacterium</taxon>
    </lineage>
</organism>
<dbReference type="AlphaFoldDB" id="A0A328AXD7"/>
<feature type="binding site" evidence="7">
    <location>
        <begin position="243"/>
        <end position="244"/>
    </location>
    <ligand>
        <name>FMN</name>
        <dbReference type="ChEBI" id="CHEBI:58210"/>
    </ligand>
</feature>
<comment type="function">
    <text evidence="7">Catalyzes the anti-1,4-elimination of the C-3 phosphate and the C-6 proR hydrogen from 5-enolpyruvylshikimate-3-phosphate (EPSP) to yield chorismate, which is the branch point compound that serves as the starting substrate for the three terminal pathways of aromatic amino acid biosynthesis. This reaction introduces a second double bond into the aromatic ring system.</text>
</comment>
<evidence type="ECO:0000256" key="5">
    <source>
        <dbReference type="ARBA" id="ARBA00023141"/>
    </source>
</evidence>
<dbReference type="PROSITE" id="PS00789">
    <property type="entry name" value="CHORISMATE_SYNTHASE_3"/>
    <property type="match status" value="1"/>
</dbReference>
<evidence type="ECO:0000256" key="2">
    <source>
        <dbReference type="ARBA" id="ARBA00008014"/>
    </source>
</evidence>
<feature type="binding site" evidence="7">
    <location>
        <position position="54"/>
    </location>
    <ligand>
        <name>NADP(+)</name>
        <dbReference type="ChEBI" id="CHEBI:58349"/>
    </ligand>
</feature>
<feature type="binding site" evidence="7">
    <location>
        <position position="287"/>
    </location>
    <ligand>
        <name>FMN</name>
        <dbReference type="ChEBI" id="CHEBI:58210"/>
    </ligand>
</feature>
<proteinExistence type="inferred from homology"/>
<dbReference type="Proteomes" id="UP000249842">
    <property type="component" value="Unassembled WGS sequence"/>
</dbReference>
<gene>
    <name evidence="7" type="primary">aroC</name>
    <name evidence="9" type="ORF">DJ021_02855</name>
</gene>
<feature type="binding site" evidence="7">
    <location>
        <position position="48"/>
    </location>
    <ligand>
        <name>NADP(+)</name>
        <dbReference type="ChEBI" id="CHEBI:58349"/>
    </ligand>
</feature>
<keyword evidence="5 7" id="KW-0057">Aromatic amino acid biosynthesis</keyword>
<dbReference type="GO" id="GO:0009423">
    <property type="term" value="P:chorismate biosynthetic process"/>
    <property type="evidence" value="ECO:0007669"/>
    <property type="project" value="UniProtKB-UniRule"/>
</dbReference>
<accession>A0A328AXD7</accession>
<keyword evidence="4 7" id="KW-0028">Amino-acid biosynthesis</keyword>
<dbReference type="RefSeq" id="WP_111456104.1">
    <property type="nucleotide sequence ID" value="NZ_QFYP01000001.1"/>
</dbReference>
<evidence type="ECO:0000256" key="4">
    <source>
        <dbReference type="ARBA" id="ARBA00022605"/>
    </source>
</evidence>
<dbReference type="OrthoDB" id="9771806at2"/>
<dbReference type="PANTHER" id="PTHR21085">
    <property type="entry name" value="CHORISMATE SYNTHASE"/>
    <property type="match status" value="1"/>
</dbReference>
<dbReference type="GO" id="GO:0009073">
    <property type="term" value="P:aromatic amino acid family biosynthetic process"/>
    <property type="evidence" value="ECO:0007669"/>
    <property type="project" value="UniProtKB-KW"/>
</dbReference>
<evidence type="ECO:0000256" key="7">
    <source>
        <dbReference type="HAMAP-Rule" id="MF_00300"/>
    </source>
</evidence>
<dbReference type="Gene3D" id="3.60.150.10">
    <property type="entry name" value="Chorismate synthase AroC"/>
    <property type="match status" value="1"/>
</dbReference>
<keyword evidence="7" id="KW-0288">FMN</keyword>
<comment type="cofactor">
    <cofactor evidence="7 8">
        <name>FMNH2</name>
        <dbReference type="ChEBI" id="CHEBI:57618"/>
    </cofactor>
    <text evidence="7 8">Reduced FMN (FMNH(2)).</text>
</comment>
<reference evidence="10" key="1">
    <citation type="submission" date="2018-05" db="EMBL/GenBank/DDBJ databases">
        <authorList>
            <person name="Li X."/>
        </authorList>
    </citation>
    <scope>NUCLEOTIDE SEQUENCE [LARGE SCALE GENOMIC DNA]</scope>
    <source>
        <strain evidence="10">HKS-05</strain>
    </source>
</reference>
<dbReference type="PROSITE" id="PS00788">
    <property type="entry name" value="CHORISMATE_SYNTHASE_2"/>
    <property type="match status" value="1"/>
</dbReference>
<dbReference type="SUPFAM" id="SSF103263">
    <property type="entry name" value="Chorismate synthase, AroC"/>
    <property type="match status" value="1"/>
</dbReference>
<dbReference type="InterPro" id="IPR020541">
    <property type="entry name" value="Chorismate_synthase_CS"/>
</dbReference>
<evidence type="ECO:0000256" key="8">
    <source>
        <dbReference type="RuleBase" id="RU000605"/>
    </source>
</evidence>
<dbReference type="InterPro" id="IPR000453">
    <property type="entry name" value="Chorismate_synth"/>
</dbReference>
<feature type="binding site" evidence="7">
    <location>
        <begin position="131"/>
        <end position="133"/>
    </location>
    <ligand>
        <name>FMN</name>
        <dbReference type="ChEBI" id="CHEBI:58210"/>
    </ligand>
</feature>
<dbReference type="Pfam" id="PF01264">
    <property type="entry name" value="Chorismate_synt"/>
    <property type="match status" value="1"/>
</dbReference>
<keyword evidence="6 7" id="KW-0456">Lyase</keyword>
<dbReference type="NCBIfam" id="TIGR00033">
    <property type="entry name" value="aroC"/>
    <property type="match status" value="1"/>
</dbReference>
<dbReference type="GO" id="GO:0005829">
    <property type="term" value="C:cytosol"/>
    <property type="evidence" value="ECO:0007669"/>
    <property type="project" value="TreeGrafter"/>
</dbReference>
<dbReference type="PROSITE" id="PS00787">
    <property type="entry name" value="CHORISMATE_SYNTHASE_1"/>
    <property type="match status" value="1"/>
</dbReference>
<keyword evidence="10" id="KW-1185">Reference proteome</keyword>
<dbReference type="PANTHER" id="PTHR21085:SF0">
    <property type="entry name" value="CHORISMATE SYNTHASE"/>
    <property type="match status" value="1"/>
</dbReference>
<sequence>MSHNSFGHLFRVTTWGESHGPALGCVVDGCPPGIALTEAEIQQWLEKRRPGQGKFVTQRQEPDAVRILSGVFSDERTDGQVTTGTPISLMIENVDQRSRDYSEIATAFRPGHADYAYFAKYGVRDYRGGGRQSARETAARVAAGAIARKVIPGVTIRGAVVQIGPHAVAPERMDWDQTLQNPFWCPDAEMVPVWEEHLEKIRKAGSSTGAIVAVEALGVPAGWGAPVYAKLDAELAGAMMSINAAKGVEIGSGFAAAALSGEENADEMRAGNDGPTFLSNQAGGILGGISTGQPVTARVAFKPTSSILTLRRSLNEAGEEIELRTKGRHDPCVGIRAVPVVEAMAACVLADAFLRHRGQTGGGAFAPGQHRRT</sequence>
<evidence type="ECO:0000313" key="10">
    <source>
        <dbReference type="Proteomes" id="UP000249842"/>
    </source>
</evidence>
<dbReference type="PIRSF" id="PIRSF001456">
    <property type="entry name" value="Chorismate_synth"/>
    <property type="match status" value="1"/>
</dbReference>
<protein>
    <recommendedName>
        <fullName evidence="3 7">Chorismate synthase</fullName>
        <shortName evidence="7">CS</shortName>
        <ecNumber evidence="3 7">4.2.3.5</ecNumber>
    </recommendedName>
    <alternativeName>
        <fullName evidence="7">5-enolpyruvylshikimate-3-phosphate phospholyase</fullName>
    </alternativeName>
</protein>
<evidence type="ECO:0000256" key="1">
    <source>
        <dbReference type="ARBA" id="ARBA00005044"/>
    </source>
</evidence>
<dbReference type="UniPathway" id="UPA00053">
    <property type="reaction ID" value="UER00090"/>
</dbReference>
<dbReference type="EC" id="4.2.3.5" evidence="3 7"/>
<dbReference type="GO" id="GO:0004107">
    <property type="term" value="F:chorismate synthase activity"/>
    <property type="evidence" value="ECO:0007669"/>
    <property type="project" value="UniProtKB-UniRule"/>
</dbReference>
<evidence type="ECO:0000256" key="6">
    <source>
        <dbReference type="ARBA" id="ARBA00023239"/>
    </source>
</evidence>
<name>A0A328AXD7_9CAUL</name>
<evidence type="ECO:0000313" key="9">
    <source>
        <dbReference type="EMBL" id="RAK58811.1"/>
    </source>
</evidence>
<dbReference type="EMBL" id="QFYP01000001">
    <property type="protein sequence ID" value="RAK58811.1"/>
    <property type="molecule type" value="Genomic_DNA"/>
</dbReference>
<comment type="catalytic activity">
    <reaction evidence="7 8">
        <text>5-O-(1-carboxyvinyl)-3-phosphoshikimate = chorismate + phosphate</text>
        <dbReference type="Rhea" id="RHEA:21020"/>
        <dbReference type="ChEBI" id="CHEBI:29748"/>
        <dbReference type="ChEBI" id="CHEBI:43474"/>
        <dbReference type="ChEBI" id="CHEBI:57701"/>
        <dbReference type="EC" id="4.2.3.5"/>
    </reaction>
</comment>
<evidence type="ECO:0000256" key="3">
    <source>
        <dbReference type="ARBA" id="ARBA00013036"/>
    </source>
</evidence>
<dbReference type="GO" id="GO:0008652">
    <property type="term" value="P:amino acid biosynthetic process"/>
    <property type="evidence" value="ECO:0007669"/>
    <property type="project" value="UniProtKB-KW"/>
</dbReference>
<keyword evidence="7" id="KW-0274">FAD</keyword>
<comment type="caution">
    <text evidence="9">The sequence shown here is derived from an EMBL/GenBank/DDBJ whole genome shotgun (WGS) entry which is preliminary data.</text>
</comment>
<comment type="similarity">
    <text evidence="2 7 8">Belongs to the chorismate synthase family.</text>
</comment>
<keyword evidence="7" id="KW-0285">Flavoprotein</keyword>
<dbReference type="GO" id="GO:0010181">
    <property type="term" value="F:FMN binding"/>
    <property type="evidence" value="ECO:0007669"/>
    <property type="project" value="TreeGrafter"/>
</dbReference>
<dbReference type="InterPro" id="IPR035904">
    <property type="entry name" value="Chorismate_synth_AroC_sf"/>
</dbReference>
<keyword evidence="7" id="KW-0521">NADP</keyword>
<dbReference type="NCBIfam" id="NF003793">
    <property type="entry name" value="PRK05382.1"/>
    <property type="match status" value="1"/>
</dbReference>
<dbReference type="CDD" id="cd07304">
    <property type="entry name" value="Chorismate_synthase"/>
    <property type="match status" value="1"/>
</dbReference>
<feature type="binding site" evidence="7">
    <location>
        <begin position="302"/>
        <end position="306"/>
    </location>
    <ligand>
        <name>FMN</name>
        <dbReference type="ChEBI" id="CHEBI:58210"/>
    </ligand>
</feature>
<comment type="pathway">
    <text evidence="1 7 8">Metabolic intermediate biosynthesis; chorismate biosynthesis; chorismate from D-erythrose 4-phosphate and phosphoenolpyruvate: step 7/7.</text>
</comment>
<comment type="subunit">
    <text evidence="7">Homotetramer.</text>
</comment>
<dbReference type="HAMAP" id="MF_00300">
    <property type="entry name" value="Chorismate_synth"/>
    <property type="match status" value="1"/>
</dbReference>